<name>A0A2Z5FSC3_9BACT</name>
<evidence type="ECO:0000313" key="1">
    <source>
        <dbReference type="EMBL" id="AXC09699.1"/>
    </source>
</evidence>
<dbReference type="EMBL" id="CP030840">
    <property type="protein sequence ID" value="AXC09699.1"/>
    <property type="molecule type" value="Genomic_DNA"/>
</dbReference>
<reference evidence="1 2" key="1">
    <citation type="journal article" date="2018" name="Front. Microbiol.">
        <title>Hydrolytic Capabilities as a Key to Environmental Success: Chitinolytic and Cellulolytic Acidobacteria From Acidic Sub-arctic Soils and Boreal Peatlands.</title>
        <authorList>
            <person name="Belova S.E."/>
            <person name="Ravin N.V."/>
            <person name="Pankratov T.A."/>
            <person name="Rakitin A.L."/>
            <person name="Ivanova A.A."/>
            <person name="Beletsky A.V."/>
            <person name="Mardanov A.V."/>
            <person name="Sinninghe Damste J.S."/>
            <person name="Dedysh S.N."/>
        </authorList>
    </citation>
    <scope>NUCLEOTIDE SEQUENCE [LARGE SCALE GENOMIC DNA]</scope>
    <source>
        <strain evidence="1 2">SBC82</strain>
    </source>
</reference>
<protein>
    <submittedName>
        <fullName evidence="1">Uncharacterized protein</fullName>
    </submittedName>
</protein>
<proteinExistence type="predicted"/>
<dbReference type="Proteomes" id="UP000253606">
    <property type="component" value="Chromosome"/>
</dbReference>
<sequence length="68" mass="7539">MKDCSIAAYRSVAICRPPLSDISAPIAGWQRLKGYTTASDLKSYLAVKCVLEGDPLDFIERDGFDGRW</sequence>
<organism evidence="1 2">
    <name type="scientific">Acidisarcina polymorpha</name>
    <dbReference type="NCBI Taxonomy" id="2211140"/>
    <lineage>
        <taxon>Bacteria</taxon>
        <taxon>Pseudomonadati</taxon>
        <taxon>Acidobacteriota</taxon>
        <taxon>Terriglobia</taxon>
        <taxon>Terriglobales</taxon>
        <taxon>Acidobacteriaceae</taxon>
        <taxon>Acidisarcina</taxon>
    </lineage>
</organism>
<accession>A0A2Z5FSC3</accession>
<evidence type="ECO:0000313" key="2">
    <source>
        <dbReference type="Proteomes" id="UP000253606"/>
    </source>
</evidence>
<gene>
    <name evidence="1" type="ORF">ACPOL_0316</name>
</gene>
<dbReference type="KEGG" id="abas:ACPOL_0316"/>
<dbReference type="AlphaFoldDB" id="A0A2Z5FSC3"/>
<keyword evidence="2" id="KW-1185">Reference proteome</keyword>